<feature type="domain" description="RagB/SusD" evidence="5">
    <location>
        <begin position="4"/>
        <end position="203"/>
    </location>
</feature>
<dbReference type="InterPro" id="IPR011990">
    <property type="entry name" value="TPR-like_helical_dom_sf"/>
</dbReference>
<keyword evidence="2" id="KW-0732">Signal</keyword>
<dbReference type="AlphaFoldDB" id="A0A5J4PMT0"/>
<keyword evidence="4" id="KW-0998">Cell outer membrane</keyword>
<evidence type="ECO:0000256" key="3">
    <source>
        <dbReference type="ARBA" id="ARBA00023136"/>
    </source>
</evidence>
<organism evidence="6">
    <name type="scientific">termite gut metagenome</name>
    <dbReference type="NCBI Taxonomy" id="433724"/>
    <lineage>
        <taxon>unclassified sequences</taxon>
        <taxon>metagenomes</taxon>
        <taxon>organismal metagenomes</taxon>
    </lineage>
</organism>
<accession>A0A5J4PMT0</accession>
<reference evidence="6" key="1">
    <citation type="submission" date="2019-03" db="EMBL/GenBank/DDBJ databases">
        <title>Single cell metagenomics reveals metabolic interactions within the superorganism composed of flagellate Streblomastix strix and complex community of Bacteroidetes bacteria on its surface.</title>
        <authorList>
            <person name="Treitli S.C."/>
            <person name="Kolisko M."/>
            <person name="Husnik F."/>
            <person name="Keeling P."/>
            <person name="Hampl V."/>
        </authorList>
    </citation>
    <scope>NUCLEOTIDE SEQUENCE</scope>
    <source>
        <strain evidence="6">STM</strain>
    </source>
</reference>
<dbReference type="GO" id="GO:0009279">
    <property type="term" value="C:cell outer membrane"/>
    <property type="evidence" value="ECO:0007669"/>
    <property type="project" value="UniProtKB-SubCell"/>
</dbReference>
<feature type="non-terminal residue" evidence="6">
    <location>
        <position position="1"/>
    </location>
</feature>
<sequence>AAICFRATEALLNYMEASYVKAGSLDGTAREYWTIIRNRSHVNPNFDNTIAETILSEEAKNDWGVYSAGTMIDPTLYNIRRERRCEFLAEGLRYMDLCRWRSMDQLITKPYHIEGFHLWNTPIESWYGAADLVADGTNDAKVSSKDRSEYLRPYERYSDQNGYNGMTWRKAHYLRPIMVKQFQVSATEGADVAASPLYQNPYWTIRADESATE</sequence>
<protein>
    <submittedName>
        <fullName evidence="6">RagB/SusD family nutrient uptake outer membrane protein</fullName>
    </submittedName>
</protein>
<name>A0A5J4PMT0_9ZZZZ</name>
<proteinExistence type="predicted"/>
<dbReference type="EMBL" id="SNRY01007277">
    <property type="protein sequence ID" value="KAA6310745.1"/>
    <property type="molecule type" value="Genomic_DNA"/>
</dbReference>
<evidence type="ECO:0000256" key="2">
    <source>
        <dbReference type="ARBA" id="ARBA00022729"/>
    </source>
</evidence>
<evidence type="ECO:0000313" key="6">
    <source>
        <dbReference type="EMBL" id="KAA6310745.1"/>
    </source>
</evidence>
<dbReference type="Gene3D" id="1.25.40.390">
    <property type="match status" value="1"/>
</dbReference>
<comment type="subcellular location">
    <subcellularLocation>
        <location evidence="1">Cell outer membrane</location>
    </subcellularLocation>
</comment>
<evidence type="ECO:0000256" key="4">
    <source>
        <dbReference type="ARBA" id="ARBA00023237"/>
    </source>
</evidence>
<dbReference type="InterPro" id="IPR012944">
    <property type="entry name" value="SusD_RagB_dom"/>
</dbReference>
<evidence type="ECO:0000256" key="1">
    <source>
        <dbReference type="ARBA" id="ARBA00004442"/>
    </source>
</evidence>
<comment type="caution">
    <text evidence="6">The sequence shown here is derived from an EMBL/GenBank/DDBJ whole genome shotgun (WGS) entry which is preliminary data.</text>
</comment>
<dbReference type="Pfam" id="PF07980">
    <property type="entry name" value="SusD_RagB"/>
    <property type="match status" value="1"/>
</dbReference>
<dbReference type="SUPFAM" id="SSF48452">
    <property type="entry name" value="TPR-like"/>
    <property type="match status" value="1"/>
</dbReference>
<keyword evidence="3" id="KW-0472">Membrane</keyword>
<gene>
    <name evidence="6" type="ORF">EZS27_038004</name>
</gene>
<evidence type="ECO:0000259" key="5">
    <source>
        <dbReference type="Pfam" id="PF07980"/>
    </source>
</evidence>